<dbReference type="PANTHER" id="PTHR42739:SF1">
    <property type="entry name" value="MALATE SYNTHASE G"/>
    <property type="match status" value="1"/>
</dbReference>
<dbReference type="EC" id="2.3.3.9" evidence="11 12"/>
<feature type="binding site" evidence="11">
    <location>
        <position position="461"/>
    </location>
    <ligand>
        <name>Mg(2+)</name>
        <dbReference type="ChEBI" id="CHEBI:18420"/>
    </ligand>
</feature>
<keyword evidence="6 11" id="KW-0479">Metal-binding</keyword>
<feature type="binding site" evidence="11">
    <location>
        <position position="542"/>
    </location>
    <ligand>
        <name>acetyl-CoA</name>
        <dbReference type="ChEBI" id="CHEBI:57288"/>
    </ligand>
</feature>
<evidence type="ECO:0000256" key="9">
    <source>
        <dbReference type="ARBA" id="ARBA00047918"/>
    </source>
</evidence>
<evidence type="ECO:0000256" key="13">
    <source>
        <dbReference type="PIRSR" id="PIRSR601465-50"/>
    </source>
</evidence>
<protein>
    <recommendedName>
        <fullName evidence="11 12">Malate synthase G</fullName>
        <ecNumber evidence="11 12">2.3.3.9</ecNumber>
    </recommendedName>
</protein>
<dbReference type="InterPro" id="IPR001465">
    <property type="entry name" value="Malate_synthase_TIM"/>
</dbReference>
<dbReference type="UniPathway" id="UPA00703">
    <property type="reaction ID" value="UER00720"/>
</dbReference>
<comment type="caution">
    <text evidence="19">The sequence shown here is derived from an EMBL/GenBank/DDBJ whole genome shotgun (WGS) entry which is preliminary data.</text>
</comment>
<dbReference type="InterPro" id="IPR048357">
    <property type="entry name" value="MSG_insertion"/>
</dbReference>
<comment type="subcellular location">
    <subcellularLocation>
        <location evidence="11 14">Cytoplasm</location>
    </subcellularLocation>
</comment>
<dbReference type="HAMAP" id="MF_00641">
    <property type="entry name" value="Malate_synth_G"/>
    <property type="match status" value="1"/>
</dbReference>
<dbReference type="InterPro" id="IPR006253">
    <property type="entry name" value="Malate_synthG"/>
</dbReference>
<sequence length="730" mass="79555">MTQRITRHRLQVAAELDKFINEQALPGTGVDADAFWKGVDEIFHELAPVNRELLATRDALQLKLDAWHSEHPGPVQDMAAYQAFLKEIGYLVDPPASVEVTTQNVDREIAAQAGPQLVVPVNNPRYALNAANARWGSLYDALYGTDVISEEDGCEKGSSFNPKRGEKVIAYARNVLDQAVPLATGSHREAVKYVLRDGRLVVSLEGGRETGLKEPGKLVGYHGEASAPSSILMSHNGLHLDLQIDASHPIGKTDPAGVKDLVVEAALTSIMDCEDSVAAVDAEDKVGVYSCWLGLMKGDLSSDVSKGGKTFTRRLNDDQRWTAPDGGEVTQPGRSLLFVRNVGHLMTTPAVLDADGNELPEGILDGIVTSLVAMHDLKKGADQPRNSRTGSVYIVKPKMHGPEEVAFANTLFGRIEDLLGLERDTLKMGIMDEERRTSVNLKACINEATSRVVFINTGFLDRTGDEMHTVMQAGAMIRKGDMKGSAWIQSYESSNVLVGLACGLRGRAQIGKGMWAMPDLMAEMIKQKIGHPKAGANTAWVPSPTAAALHALHYHQIDVAAVQRELEDQDESALRGELLKGLLTVPVAESINWSADELQQELDNNCQGILGYVVRWVEQGIGCSKVPDIHDVGLMEDRATLRISSQHIANWLHHGVVDEARVRETLERMAKVVDGQNEGDPSYTPMSADLAGSSAFQAASDLIFKGREQPAGYTEPLLHHWRQVHKARTA</sequence>
<evidence type="ECO:0000256" key="6">
    <source>
        <dbReference type="ARBA" id="ARBA00022723"/>
    </source>
</evidence>
<dbReference type="Pfam" id="PF20656">
    <property type="entry name" value="MS_N"/>
    <property type="match status" value="1"/>
</dbReference>
<evidence type="ECO:0000256" key="8">
    <source>
        <dbReference type="ARBA" id="ARBA00023097"/>
    </source>
</evidence>
<dbReference type="InterPro" id="IPR046363">
    <property type="entry name" value="MS_N_TIM-barrel_dom"/>
</dbReference>
<evidence type="ECO:0000256" key="10">
    <source>
        <dbReference type="ARBA" id="ARBA00054368"/>
    </source>
</evidence>
<keyword evidence="20" id="KW-1185">Reference proteome</keyword>
<dbReference type="GO" id="GO:0004474">
    <property type="term" value="F:malate synthase activity"/>
    <property type="evidence" value="ECO:0007669"/>
    <property type="project" value="UniProtKB-UniRule"/>
</dbReference>
<organism evidence="19 20">
    <name type="scientific">Halomonas huangheensis</name>
    <dbReference type="NCBI Taxonomy" id="1178482"/>
    <lineage>
        <taxon>Bacteria</taxon>
        <taxon>Pseudomonadati</taxon>
        <taxon>Pseudomonadota</taxon>
        <taxon>Gammaproteobacteria</taxon>
        <taxon>Oceanospirillales</taxon>
        <taxon>Halomonadaceae</taxon>
        <taxon>Halomonas</taxon>
    </lineage>
</organism>
<dbReference type="KEGG" id="hhu:AR456_00765"/>
<evidence type="ECO:0000256" key="3">
    <source>
        <dbReference type="ARBA" id="ARBA00022490"/>
    </source>
</evidence>
<proteinExistence type="inferred from homology"/>
<dbReference type="OrthoDB" id="9762054at2"/>
<dbReference type="PANTHER" id="PTHR42739">
    <property type="entry name" value="MALATE SYNTHASE G"/>
    <property type="match status" value="1"/>
</dbReference>
<feature type="binding site" evidence="11">
    <location>
        <position position="340"/>
    </location>
    <ligand>
        <name>glyoxylate</name>
        <dbReference type="ChEBI" id="CHEBI:36655"/>
    </ligand>
</feature>
<comment type="cofactor">
    <cofactor evidence="1 11">
        <name>Mg(2+)</name>
        <dbReference type="ChEBI" id="CHEBI:18420"/>
    </cofactor>
</comment>
<gene>
    <name evidence="11" type="primary">glcB</name>
    <name evidence="19" type="ORF">BJB45_15325</name>
</gene>
<feature type="active site" description="Proton donor" evidence="11 13">
    <location>
        <position position="637"/>
    </location>
</feature>
<feature type="binding site" evidence="11">
    <location>
        <position position="313"/>
    </location>
    <ligand>
        <name>acetyl-CoA</name>
        <dbReference type="ChEBI" id="CHEBI:57288"/>
    </ligand>
</feature>
<feature type="binding site" evidence="11">
    <location>
        <begin position="458"/>
        <end position="461"/>
    </location>
    <ligand>
        <name>glyoxylate</name>
        <dbReference type="ChEBI" id="CHEBI:36655"/>
    </ligand>
</feature>
<comment type="similarity">
    <text evidence="11 14">Belongs to the malate synthase family. GlcB subfamily.</text>
</comment>
<feature type="active site" description="Proton acceptor" evidence="11 13">
    <location>
        <position position="340"/>
    </location>
</feature>
<evidence type="ECO:0000256" key="11">
    <source>
        <dbReference type="HAMAP-Rule" id="MF_00641"/>
    </source>
</evidence>
<comment type="pathway">
    <text evidence="11 14">Carbohydrate metabolism; glyoxylate cycle; (S)-malate from isocitrate: step 2/2.</text>
</comment>
<comment type="caution">
    <text evidence="11">Lacks conserved residue(s) required for the propagation of feature annotation.</text>
</comment>
<dbReference type="Gene3D" id="3.20.20.360">
    <property type="entry name" value="Malate synthase, domain 3"/>
    <property type="match status" value="2"/>
</dbReference>
<dbReference type="GO" id="GO:0005829">
    <property type="term" value="C:cytosol"/>
    <property type="evidence" value="ECO:0007669"/>
    <property type="project" value="TreeGrafter"/>
</dbReference>
<dbReference type="AlphaFoldDB" id="W1N6T3"/>
<dbReference type="FunFam" id="3.20.20.360:FF:000002">
    <property type="entry name" value="Malate synthase G"/>
    <property type="match status" value="1"/>
</dbReference>
<dbReference type="PATRIC" id="fig|1178482.3.peg.2235"/>
<evidence type="ECO:0000259" key="16">
    <source>
        <dbReference type="Pfam" id="PF20656"/>
    </source>
</evidence>
<evidence type="ECO:0000313" key="19">
    <source>
        <dbReference type="EMBL" id="ERL51272.1"/>
    </source>
</evidence>
<feature type="domain" description="Malate synthase TIM barrel" evidence="15">
    <location>
        <begin position="337"/>
        <end position="573"/>
    </location>
</feature>
<comment type="catalytic activity">
    <reaction evidence="9 11 14">
        <text>glyoxylate + acetyl-CoA + H2O = (S)-malate + CoA + H(+)</text>
        <dbReference type="Rhea" id="RHEA:18181"/>
        <dbReference type="ChEBI" id="CHEBI:15377"/>
        <dbReference type="ChEBI" id="CHEBI:15378"/>
        <dbReference type="ChEBI" id="CHEBI:15589"/>
        <dbReference type="ChEBI" id="CHEBI:36655"/>
        <dbReference type="ChEBI" id="CHEBI:57287"/>
        <dbReference type="ChEBI" id="CHEBI:57288"/>
        <dbReference type="EC" id="2.3.3.9"/>
    </reaction>
</comment>
<evidence type="ECO:0000259" key="17">
    <source>
        <dbReference type="Pfam" id="PF20658"/>
    </source>
</evidence>
<evidence type="ECO:0000256" key="1">
    <source>
        <dbReference type="ARBA" id="ARBA00001946"/>
    </source>
</evidence>
<dbReference type="InterPro" id="IPR044856">
    <property type="entry name" value="Malate_synth_C_sf"/>
</dbReference>
<accession>W1N6T3</accession>
<feature type="modified residue" description="Cysteine sulfenic acid (-SOH)" evidence="11">
    <location>
        <position position="623"/>
    </location>
</feature>
<dbReference type="STRING" id="1178482.AR456_00765"/>
<feature type="domain" description="Malate synthase N-terminal" evidence="16">
    <location>
        <begin position="18"/>
        <end position="77"/>
    </location>
</feature>
<dbReference type="eggNOG" id="COG2225">
    <property type="taxonomic scope" value="Bacteria"/>
</dbReference>
<evidence type="ECO:0000256" key="5">
    <source>
        <dbReference type="ARBA" id="ARBA00022679"/>
    </source>
</evidence>
<keyword evidence="4 11" id="KW-0816">Tricarboxylic acid cycle</keyword>
<keyword evidence="5 11" id="KW-0808">Transferase</keyword>
<dbReference type="SUPFAM" id="SSF51645">
    <property type="entry name" value="Malate synthase G"/>
    <property type="match status" value="1"/>
</dbReference>
<dbReference type="RefSeq" id="WP_021819189.1">
    <property type="nucleotide sequence ID" value="NZ_AVBC01000033.1"/>
</dbReference>
<evidence type="ECO:0000256" key="2">
    <source>
        <dbReference type="ARBA" id="ARBA00022435"/>
    </source>
</evidence>
<keyword evidence="3 11" id="KW-0963">Cytoplasm</keyword>
<comment type="function">
    <text evidence="10 11">Involved in the glycolate utilization. Catalyzes the condensation and subsequent hydrolysis of acetyl-coenzyme A (acetyl-CoA) and glyoxylate to form malate and CoA.</text>
</comment>
<dbReference type="NCBIfam" id="NF002825">
    <property type="entry name" value="PRK02999.1"/>
    <property type="match status" value="1"/>
</dbReference>
<name>W1N6T3_9GAMM</name>
<dbReference type="GO" id="GO:0006097">
    <property type="term" value="P:glyoxylate cycle"/>
    <property type="evidence" value="ECO:0007669"/>
    <property type="project" value="UniProtKB-UniRule"/>
</dbReference>
<dbReference type="Gene3D" id="1.20.1220.12">
    <property type="entry name" value="Malate synthase, domain III"/>
    <property type="match status" value="1"/>
</dbReference>
<dbReference type="GO" id="GO:0000287">
    <property type="term" value="F:magnesium ion binding"/>
    <property type="evidence" value="ECO:0007669"/>
    <property type="project" value="TreeGrafter"/>
</dbReference>
<feature type="domain" description="Malate synthase C-terminal" evidence="18">
    <location>
        <begin position="598"/>
        <end position="686"/>
    </location>
</feature>
<keyword evidence="7 11" id="KW-0460">Magnesium</keyword>
<feature type="binding site" evidence="11">
    <location>
        <position position="433"/>
    </location>
    <ligand>
        <name>Mg(2+)</name>
        <dbReference type="ChEBI" id="CHEBI:18420"/>
    </ligand>
</feature>
<evidence type="ECO:0000256" key="14">
    <source>
        <dbReference type="RuleBase" id="RU003572"/>
    </source>
</evidence>
<dbReference type="EMBL" id="AVBC01000033">
    <property type="protein sequence ID" value="ERL51272.1"/>
    <property type="molecule type" value="Genomic_DNA"/>
</dbReference>
<dbReference type="Pfam" id="PF01274">
    <property type="entry name" value="MS_TIM-barrel"/>
    <property type="match status" value="1"/>
</dbReference>
<feature type="binding site" evidence="11">
    <location>
        <position position="433"/>
    </location>
    <ligand>
        <name>glyoxylate</name>
        <dbReference type="ChEBI" id="CHEBI:36655"/>
    </ligand>
</feature>
<evidence type="ECO:0000259" key="18">
    <source>
        <dbReference type="Pfam" id="PF20659"/>
    </source>
</evidence>
<feature type="binding site" evidence="11">
    <location>
        <position position="276"/>
    </location>
    <ligand>
        <name>acetyl-CoA</name>
        <dbReference type="ChEBI" id="CHEBI:57288"/>
    </ligand>
</feature>
<evidence type="ECO:0000256" key="4">
    <source>
        <dbReference type="ARBA" id="ARBA00022532"/>
    </source>
</evidence>
<dbReference type="InterPro" id="IPR048355">
    <property type="entry name" value="MS_C"/>
</dbReference>
<keyword evidence="2 11" id="KW-0329">Glyoxylate bypass</keyword>
<dbReference type="Proteomes" id="UP000019113">
    <property type="component" value="Unassembled WGS sequence"/>
</dbReference>
<comment type="subunit">
    <text evidence="11">Monomer.</text>
</comment>
<evidence type="ECO:0000259" key="15">
    <source>
        <dbReference type="Pfam" id="PF01274"/>
    </source>
</evidence>
<feature type="binding site" evidence="11">
    <location>
        <begin position="125"/>
        <end position="126"/>
    </location>
    <ligand>
        <name>acetyl-CoA</name>
        <dbReference type="ChEBI" id="CHEBI:57288"/>
    </ligand>
</feature>
<dbReference type="GO" id="GO:0006099">
    <property type="term" value="P:tricarboxylic acid cycle"/>
    <property type="evidence" value="ECO:0007669"/>
    <property type="project" value="UniProtKB-KW"/>
</dbReference>
<evidence type="ECO:0000256" key="7">
    <source>
        <dbReference type="ARBA" id="ARBA00022842"/>
    </source>
</evidence>
<dbReference type="InterPro" id="IPR011076">
    <property type="entry name" value="Malate_synth_sf"/>
</dbReference>
<keyword evidence="8 11" id="KW-0558">Oxidation</keyword>
<dbReference type="GO" id="GO:0009436">
    <property type="term" value="P:glyoxylate catabolic process"/>
    <property type="evidence" value="ECO:0007669"/>
    <property type="project" value="TreeGrafter"/>
</dbReference>
<dbReference type="Pfam" id="PF20659">
    <property type="entry name" value="MS_C"/>
    <property type="match status" value="1"/>
</dbReference>
<keyword evidence="19" id="KW-0012">Acyltransferase</keyword>
<reference evidence="19 20" key="1">
    <citation type="submission" date="2013-08" db="EMBL/GenBank/DDBJ databases">
        <title>draft genome of Halomonas huanghegensis, strain BJGMM-B45T.</title>
        <authorList>
            <person name="Miao C."/>
            <person name="Wan Y."/>
            <person name="Jin W."/>
        </authorList>
    </citation>
    <scope>NUCLEOTIDE SEQUENCE [LARGE SCALE GENOMIC DNA]</scope>
    <source>
        <strain evidence="19 20">BJGMM-B45</strain>
    </source>
</reference>
<dbReference type="CDD" id="cd00728">
    <property type="entry name" value="malate_synt_G"/>
    <property type="match status" value="1"/>
</dbReference>
<dbReference type="Pfam" id="PF20658">
    <property type="entry name" value="MSG_insertion"/>
    <property type="match status" value="1"/>
</dbReference>
<dbReference type="NCBIfam" id="TIGR01345">
    <property type="entry name" value="malate_syn_G"/>
    <property type="match status" value="1"/>
</dbReference>
<evidence type="ECO:0000313" key="20">
    <source>
        <dbReference type="Proteomes" id="UP000019113"/>
    </source>
</evidence>
<feature type="domain" description="Malate synthase G alpha-beta insertion" evidence="17">
    <location>
        <begin position="160"/>
        <end position="235"/>
    </location>
</feature>
<evidence type="ECO:0000256" key="12">
    <source>
        <dbReference type="NCBIfam" id="TIGR01345"/>
    </source>
</evidence>
<dbReference type="InterPro" id="IPR048356">
    <property type="entry name" value="MS_N"/>
</dbReference>
<feature type="binding site" evidence="11">
    <location>
        <position position="118"/>
    </location>
    <ligand>
        <name>acetyl-CoA</name>
        <dbReference type="ChEBI" id="CHEBI:57288"/>
    </ligand>
</feature>